<dbReference type="GO" id="GO:0005886">
    <property type="term" value="C:plasma membrane"/>
    <property type="evidence" value="ECO:0007669"/>
    <property type="project" value="UniProtKB-SubCell"/>
</dbReference>
<sequence>MVVGFFWVLLLIKNKNKNMLNIVGKRNIFFTISGVWIGLSILFVLLFGLKPGIDFTGGSILELSFTGDRPAFSDMQAEFADNTYGNVLVQTTEDNGYILKMKFISEDEHKAILQKLRDRFEVIKDSGLSVTSDNNDTKLLDIKTTTVSSTTAVVTTTSTTSTTSTISAIDQNSDVVENRLIEDRIETIGPAVGSQLQKRSIEVVIAVVLAIVLFNAYAFRKVAKPVSSWKYGVTAVVALIHDVVGTIGVFALLGKFYGVEVDIPFVVAMLTVFGYSVNDTIIVFDRIRENLIKYGYEKFDEVVNKGINQTLSRSINTSFTVLLVLFAMFLFGGGSIHYFSLALIIGIFLGTYSSIFLASPMLVVWQKMSKK</sequence>
<keyword evidence="2 10" id="KW-0813">Transport</keyword>
<dbReference type="GO" id="GO:0043952">
    <property type="term" value="P:protein transport by the Sec complex"/>
    <property type="evidence" value="ECO:0007669"/>
    <property type="project" value="UniProtKB-UniRule"/>
</dbReference>
<accession>A0A2M7R949</accession>
<dbReference type="HAMAP" id="MF_01464_B">
    <property type="entry name" value="SecF_B"/>
    <property type="match status" value="1"/>
</dbReference>
<comment type="subunit">
    <text evidence="10">Forms a complex with SecD. Part of the essential Sec protein translocation apparatus which comprises SecA, SecYEG and auxiliary proteins SecDF. Other proteins may also be involved.</text>
</comment>
<dbReference type="NCBIfam" id="TIGR00966">
    <property type="entry name" value="transloc_SecF"/>
    <property type="match status" value="1"/>
</dbReference>
<evidence type="ECO:0000256" key="2">
    <source>
        <dbReference type="ARBA" id="ARBA00022448"/>
    </source>
</evidence>
<feature type="transmembrane region" description="Helical" evidence="10">
    <location>
        <begin position="200"/>
        <end position="219"/>
    </location>
</feature>
<keyword evidence="5 10" id="KW-0812">Transmembrane</keyword>
<evidence type="ECO:0000256" key="5">
    <source>
        <dbReference type="ARBA" id="ARBA00022692"/>
    </source>
</evidence>
<dbReference type="InterPro" id="IPR022646">
    <property type="entry name" value="SecD/SecF_CS"/>
</dbReference>
<dbReference type="GO" id="GO:0015450">
    <property type="term" value="F:protein-transporting ATPase activity"/>
    <property type="evidence" value="ECO:0007669"/>
    <property type="project" value="InterPro"/>
</dbReference>
<dbReference type="GO" id="GO:0065002">
    <property type="term" value="P:intracellular protein transmembrane transport"/>
    <property type="evidence" value="ECO:0007669"/>
    <property type="project" value="UniProtKB-UniRule"/>
</dbReference>
<feature type="domain" description="SSD" evidence="11">
    <location>
        <begin position="200"/>
        <end position="364"/>
    </location>
</feature>
<dbReference type="GO" id="GO:0006605">
    <property type="term" value="P:protein targeting"/>
    <property type="evidence" value="ECO:0007669"/>
    <property type="project" value="UniProtKB-UniRule"/>
</dbReference>
<keyword evidence="6 10" id="KW-0653">Protein transport</keyword>
<dbReference type="PANTHER" id="PTHR30081">
    <property type="entry name" value="PROTEIN-EXPORT MEMBRANE PROTEIN SEC"/>
    <property type="match status" value="1"/>
</dbReference>
<feature type="transmembrane region" description="Helical" evidence="10">
    <location>
        <begin position="231"/>
        <end position="253"/>
    </location>
</feature>
<dbReference type="AlphaFoldDB" id="A0A2M7R949"/>
<reference evidence="13" key="1">
    <citation type="submission" date="2017-09" db="EMBL/GenBank/DDBJ databases">
        <title>Depth-based differentiation of microbial function through sediment-hosted aquifers and enrichment of novel symbionts in the deep terrestrial subsurface.</title>
        <authorList>
            <person name="Probst A.J."/>
            <person name="Ladd B."/>
            <person name="Jarett J.K."/>
            <person name="Geller-Mcgrath D.E."/>
            <person name="Sieber C.M.K."/>
            <person name="Emerson J.B."/>
            <person name="Anantharaman K."/>
            <person name="Thomas B.C."/>
            <person name="Malmstrom R."/>
            <person name="Stieglmeier M."/>
            <person name="Klingl A."/>
            <person name="Woyke T."/>
            <person name="Ryan C.M."/>
            <person name="Banfield J.F."/>
        </authorList>
    </citation>
    <scope>NUCLEOTIDE SEQUENCE [LARGE SCALE GENOMIC DNA]</scope>
</reference>
<evidence type="ECO:0000256" key="3">
    <source>
        <dbReference type="ARBA" id="ARBA00022475"/>
    </source>
</evidence>
<feature type="transmembrane region" description="Helical" evidence="10">
    <location>
        <begin position="338"/>
        <end position="365"/>
    </location>
</feature>
<evidence type="ECO:0000256" key="7">
    <source>
        <dbReference type="ARBA" id="ARBA00022989"/>
    </source>
</evidence>
<feature type="transmembrane region" description="Helical" evidence="10">
    <location>
        <begin position="265"/>
        <end position="284"/>
    </location>
</feature>
<dbReference type="InterPro" id="IPR005665">
    <property type="entry name" value="SecF_bac"/>
</dbReference>
<keyword evidence="4" id="KW-0997">Cell inner membrane</keyword>
<evidence type="ECO:0000256" key="1">
    <source>
        <dbReference type="ARBA" id="ARBA00004651"/>
    </source>
</evidence>
<dbReference type="SUPFAM" id="SSF82866">
    <property type="entry name" value="Multidrug efflux transporter AcrB transmembrane domain"/>
    <property type="match status" value="1"/>
</dbReference>
<keyword evidence="9 10" id="KW-0472">Membrane</keyword>
<evidence type="ECO:0000256" key="9">
    <source>
        <dbReference type="ARBA" id="ARBA00023136"/>
    </source>
</evidence>
<evidence type="ECO:0000256" key="4">
    <source>
        <dbReference type="ARBA" id="ARBA00022519"/>
    </source>
</evidence>
<protein>
    <recommendedName>
        <fullName evidence="10">Protein-export membrane protein SecF</fullName>
    </recommendedName>
</protein>
<evidence type="ECO:0000313" key="13">
    <source>
        <dbReference type="Proteomes" id="UP000229449"/>
    </source>
</evidence>
<keyword evidence="3 10" id="KW-1003">Cell membrane</keyword>
<dbReference type="PRINTS" id="PR01755">
    <property type="entry name" value="SECFTRNLCASE"/>
</dbReference>
<keyword evidence="7 10" id="KW-1133">Transmembrane helix</keyword>
<organism evidence="12 13">
    <name type="scientific">Candidatus Magasanikbacteria bacterium CG_4_10_14_0_8_um_filter_32_14</name>
    <dbReference type="NCBI Taxonomy" id="1974640"/>
    <lineage>
        <taxon>Bacteria</taxon>
        <taxon>Candidatus Magasanikiibacteriota</taxon>
    </lineage>
</organism>
<evidence type="ECO:0000259" key="11">
    <source>
        <dbReference type="PROSITE" id="PS50156"/>
    </source>
</evidence>
<dbReference type="InterPro" id="IPR048634">
    <property type="entry name" value="SecD_SecF_C"/>
</dbReference>
<proteinExistence type="inferred from homology"/>
<feature type="transmembrane region" description="Helical" evidence="10">
    <location>
        <begin position="315"/>
        <end position="332"/>
    </location>
</feature>
<dbReference type="Pfam" id="PF02355">
    <property type="entry name" value="SecD_SecF_C"/>
    <property type="match status" value="1"/>
</dbReference>
<name>A0A2M7R949_9BACT</name>
<evidence type="ECO:0000256" key="6">
    <source>
        <dbReference type="ARBA" id="ARBA00022927"/>
    </source>
</evidence>
<evidence type="ECO:0000313" key="12">
    <source>
        <dbReference type="EMBL" id="PIY93087.1"/>
    </source>
</evidence>
<dbReference type="Proteomes" id="UP000229449">
    <property type="component" value="Unassembled WGS sequence"/>
</dbReference>
<dbReference type="PANTHER" id="PTHR30081:SF8">
    <property type="entry name" value="PROTEIN TRANSLOCASE SUBUNIT SECF"/>
    <property type="match status" value="1"/>
</dbReference>
<gene>
    <name evidence="10 12" type="primary">secF</name>
    <name evidence="12" type="ORF">COY69_03480</name>
</gene>
<comment type="subcellular location">
    <subcellularLocation>
        <location evidence="1 10">Cell membrane</location>
        <topology evidence="1 10">Multi-pass membrane protein</topology>
    </subcellularLocation>
</comment>
<evidence type="ECO:0000256" key="10">
    <source>
        <dbReference type="HAMAP-Rule" id="MF_01464"/>
    </source>
</evidence>
<dbReference type="InterPro" id="IPR022813">
    <property type="entry name" value="SecD/SecF_arch_bac"/>
</dbReference>
<keyword evidence="8 10" id="KW-0811">Translocation</keyword>
<evidence type="ECO:0000256" key="8">
    <source>
        <dbReference type="ARBA" id="ARBA00023010"/>
    </source>
</evidence>
<dbReference type="InterPro" id="IPR000731">
    <property type="entry name" value="SSD"/>
</dbReference>
<comment type="similarity">
    <text evidence="10">Belongs to the SecD/SecF family. SecF subfamily.</text>
</comment>
<feature type="transmembrane region" description="Helical" evidence="10">
    <location>
        <begin position="28"/>
        <end position="49"/>
    </location>
</feature>
<dbReference type="PROSITE" id="PS50156">
    <property type="entry name" value="SSD"/>
    <property type="match status" value="1"/>
</dbReference>
<comment type="function">
    <text evidence="10">Part of the Sec protein translocase complex. Interacts with the SecYEG preprotein conducting channel. SecDF uses the proton motive force (PMF) to complete protein translocation after the ATP-dependent function of SecA.</text>
</comment>
<dbReference type="Gene3D" id="1.20.1640.10">
    <property type="entry name" value="Multidrug efflux transporter AcrB transmembrane domain"/>
    <property type="match status" value="1"/>
</dbReference>
<dbReference type="EMBL" id="PFMA01000087">
    <property type="protein sequence ID" value="PIY93087.1"/>
    <property type="molecule type" value="Genomic_DNA"/>
</dbReference>
<comment type="caution">
    <text evidence="12">The sequence shown here is derived from an EMBL/GenBank/DDBJ whole genome shotgun (WGS) entry which is preliminary data.</text>
</comment>
<dbReference type="Pfam" id="PF07549">
    <property type="entry name" value="Sec_GG"/>
    <property type="match status" value="1"/>
</dbReference>
<dbReference type="InterPro" id="IPR022645">
    <property type="entry name" value="SecD/SecF_bac"/>
</dbReference>